<sequence length="91" mass="10440">MGSIDYERIRQIGTISESSRGWTKQLNLISWNGRSPKFDLRDWAPDNTKMGKGMTLTLDELKALKDLLNQMHELNETFDRIRSNGLILSDG</sequence>
<comment type="caution">
    <text evidence="2">The sequence shown here is derived from an EMBL/GenBank/DDBJ whole genome shotgun (WGS) entry which is preliminary data.</text>
</comment>
<gene>
    <name evidence="2" type="ORF">NBRC111894_298</name>
</gene>
<evidence type="ECO:0000259" key="1">
    <source>
        <dbReference type="Pfam" id="PF02229"/>
    </source>
</evidence>
<keyword evidence="2" id="KW-0030">Aminoacyl-tRNA synthetase</keyword>
<dbReference type="EMBL" id="BEXB01000002">
    <property type="protein sequence ID" value="GAY74744.1"/>
    <property type="molecule type" value="Genomic_DNA"/>
</dbReference>
<dbReference type="Pfam" id="PF02229">
    <property type="entry name" value="PC4"/>
    <property type="match status" value="1"/>
</dbReference>
<name>A0A4Y1Z6X5_9BACL</name>
<evidence type="ECO:0000313" key="3">
    <source>
        <dbReference type="Proteomes" id="UP000319716"/>
    </source>
</evidence>
<dbReference type="AlphaFoldDB" id="A0A4Y1Z6X5"/>
<evidence type="ECO:0000313" key="2">
    <source>
        <dbReference type="EMBL" id="GAY74744.1"/>
    </source>
</evidence>
<dbReference type="InterPro" id="IPR003173">
    <property type="entry name" value="PC4_C"/>
</dbReference>
<dbReference type="GO" id="GO:0004812">
    <property type="term" value="F:aminoacyl-tRNA ligase activity"/>
    <property type="evidence" value="ECO:0007669"/>
    <property type="project" value="UniProtKB-KW"/>
</dbReference>
<reference evidence="2 3" key="1">
    <citation type="submission" date="2017-11" db="EMBL/GenBank/DDBJ databases">
        <title>Draft Genome Sequence of Sporolactobacillus inulinus NBRC 111894 Isolated from Koso, a Japanese Sugar-Vegetable Fermented Beverage.</title>
        <authorList>
            <person name="Chiou T.Y."/>
            <person name="Oshima K."/>
            <person name="Suda W."/>
            <person name="Hattori M."/>
            <person name="Takahashi T."/>
        </authorList>
    </citation>
    <scope>NUCLEOTIDE SEQUENCE [LARGE SCALE GENOMIC DNA]</scope>
    <source>
        <strain evidence="2 3">NBRC111894</strain>
    </source>
</reference>
<dbReference type="GO" id="GO:0006355">
    <property type="term" value="P:regulation of DNA-templated transcription"/>
    <property type="evidence" value="ECO:0007669"/>
    <property type="project" value="InterPro"/>
</dbReference>
<proteinExistence type="predicted"/>
<protein>
    <submittedName>
        <fullName evidence="2">Bacterial seryl-tRNA synthetase related</fullName>
    </submittedName>
</protein>
<feature type="domain" description="Transcriptional coactivator p15 (PC4) C-terminal" evidence="1">
    <location>
        <begin position="20"/>
        <end position="66"/>
    </location>
</feature>
<keyword evidence="2" id="KW-0436">Ligase</keyword>
<dbReference type="Proteomes" id="UP000319716">
    <property type="component" value="Unassembled WGS sequence"/>
</dbReference>
<dbReference type="Gene3D" id="2.30.31.70">
    <property type="match status" value="1"/>
</dbReference>
<accession>A0A4Y1Z6X5</accession>
<dbReference type="RefSeq" id="WP_262391986.1">
    <property type="nucleotide sequence ID" value="NZ_BEXB01000002.1"/>
</dbReference>
<organism evidence="2 3">
    <name type="scientific">Sporolactobacillus inulinus</name>
    <dbReference type="NCBI Taxonomy" id="2078"/>
    <lineage>
        <taxon>Bacteria</taxon>
        <taxon>Bacillati</taxon>
        <taxon>Bacillota</taxon>
        <taxon>Bacilli</taxon>
        <taxon>Bacillales</taxon>
        <taxon>Sporolactobacillaceae</taxon>
        <taxon>Sporolactobacillus</taxon>
    </lineage>
</organism>
<dbReference type="GO" id="GO:0003677">
    <property type="term" value="F:DNA binding"/>
    <property type="evidence" value="ECO:0007669"/>
    <property type="project" value="InterPro"/>
</dbReference>